<dbReference type="GO" id="GO:0030151">
    <property type="term" value="F:molybdenum ion binding"/>
    <property type="evidence" value="ECO:0007669"/>
    <property type="project" value="InterPro"/>
</dbReference>
<dbReference type="GO" id="GO:0009399">
    <property type="term" value="P:nitrogen fixation"/>
    <property type="evidence" value="ECO:0007669"/>
    <property type="project" value="InterPro"/>
</dbReference>
<name>A0A9X4NR07_9BURK</name>
<dbReference type="Proteomes" id="UP001152876">
    <property type="component" value="Unassembled WGS sequence"/>
</dbReference>
<dbReference type="InterPro" id="IPR006975">
    <property type="entry name" value="NifQ"/>
</dbReference>
<organism evidence="1 2">
    <name type="scientific">Hydrogenophaga taeniospiralis CCUG 15921</name>
    <dbReference type="NCBI Taxonomy" id="1281780"/>
    <lineage>
        <taxon>Bacteria</taxon>
        <taxon>Pseudomonadati</taxon>
        <taxon>Pseudomonadota</taxon>
        <taxon>Betaproteobacteria</taxon>
        <taxon>Burkholderiales</taxon>
        <taxon>Comamonadaceae</taxon>
        <taxon>Hydrogenophaga</taxon>
    </lineage>
</organism>
<protein>
    <submittedName>
        <fullName evidence="1">NifQ family protein</fullName>
    </submittedName>
</protein>
<evidence type="ECO:0000313" key="1">
    <source>
        <dbReference type="EMBL" id="MDG5974469.1"/>
    </source>
</evidence>
<gene>
    <name evidence="1" type="ORF">H010_04352</name>
</gene>
<keyword evidence="2" id="KW-1185">Reference proteome</keyword>
<proteinExistence type="predicted"/>
<comment type="caution">
    <text evidence="1">The sequence shown here is derived from an EMBL/GenBank/DDBJ whole genome shotgun (WGS) entry which is preliminary data.</text>
</comment>
<accession>A0A9X4NR07</accession>
<dbReference type="EMBL" id="AOGK01000003">
    <property type="protein sequence ID" value="MDG5974469.1"/>
    <property type="molecule type" value="Genomic_DNA"/>
</dbReference>
<sequence length="114" mass="12727">MQARRDEIDDLMGLLRDHTDPAAGSAEAAEAVAWAIACASLGDQHLWQDLRLPSRAELSALIGHWFPALAARNTQHMKWKKFFYRQLCLREDLLICKSPSCGVCSDHSLCFGAE</sequence>
<dbReference type="Pfam" id="PF04891">
    <property type="entry name" value="NifQ"/>
    <property type="match status" value="1"/>
</dbReference>
<dbReference type="AlphaFoldDB" id="A0A9X4NR07"/>
<evidence type="ECO:0000313" key="2">
    <source>
        <dbReference type="Proteomes" id="UP001152876"/>
    </source>
</evidence>
<reference evidence="1" key="1">
    <citation type="submission" date="2013-01" db="EMBL/GenBank/DDBJ databases">
        <title>Genome draft of Hydrogenophaga taeniospiralis 2K1.</title>
        <authorList>
            <person name="Gomila M."/>
            <person name="Lalucat J."/>
        </authorList>
    </citation>
    <scope>NUCLEOTIDE SEQUENCE</scope>
    <source>
        <strain evidence="1">CCUG 15921</strain>
    </source>
</reference>
<dbReference type="RefSeq" id="WP_068173238.1">
    <property type="nucleotide sequence ID" value="NZ_AOGK01000003.1"/>
</dbReference>